<organism evidence="1 2">
    <name type="scientific">Halalkalibacter nanhaiisediminis</name>
    <dbReference type="NCBI Taxonomy" id="688079"/>
    <lineage>
        <taxon>Bacteria</taxon>
        <taxon>Bacillati</taxon>
        <taxon>Bacillota</taxon>
        <taxon>Bacilli</taxon>
        <taxon>Bacillales</taxon>
        <taxon>Bacillaceae</taxon>
        <taxon>Halalkalibacter</taxon>
    </lineage>
</organism>
<dbReference type="EMBL" id="VLKZ01000002">
    <property type="protein sequence ID" value="TWI59187.1"/>
    <property type="molecule type" value="Genomic_DNA"/>
</dbReference>
<dbReference type="Proteomes" id="UP000315711">
    <property type="component" value="Unassembled WGS sequence"/>
</dbReference>
<reference evidence="1 2" key="1">
    <citation type="journal article" date="2015" name="Stand. Genomic Sci.">
        <title>Genomic Encyclopedia of Bacterial and Archaeal Type Strains, Phase III: the genomes of soil and plant-associated and newly described type strains.</title>
        <authorList>
            <person name="Whitman W.B."/>
            <person name="Woyke T."/>
            <person name="Klenk H.P."/>
            <person name="Zhou Y."/>
            <person name="Lilburn T.G."/>
            <person name="Beck B.J."/>
            <person name="De Vos P."/>
            <person name="Vandamme P."/>
            <person name="Eisen J.A."/>
            <person name="Garrity G."/>
            <person name="Hugenholtz P."/>
            <person name="Kyrpides N.C."/>
        </authorList>
    </citation>
    <scope>NUCLEOTIDE SEQUENCE [LARGE SCALE GENOMIC DNA]</scope>
    <source>
        <strain evidence="1 2">CGMCC 1.10116</strain>
    </source>
</reference>
<keyword evidence="2" id="KW-1185">Reference proteome</keyword>
<protein>
    <recommendedName>
        <fullName evidence="3">YjcQ protein</fullName>
    </recommendedName>
</protein>
<dbReference type="RefSeq" id="WP_144449262.1">
    <property type="nucleotide sequence ID" value="NZ_VLKZ01000002.1"/>
</dbReference>
<evidence type="ECO:0000313" key="2">
    <source>
        <dbReference type="Proteomes" id="UP000315711"/>
    </source>
</evidence>
<comment type="caution">
    <text evidence="1">The sequence shown here is derived from an EMBL/GenBank/DDBJ whole genome shotgun (WGS) entry which is preliminary data.</text>
</comment>
<proteinExistence type="predicted"/>
<evidence type="ECO:0008006" key="3">
    <source>
        <dbReference type="Google" id="ProtNLM"/>
    </source>
</evidence>
<name>A0A562QR56_9BACI</name>
<dbReference type="OrthoDB" id="2680576at2"/>
<accession>A0A562QR56</accession>
<evidence type="ECO:0000313" key="1">
    <source>
        <dbReference type="EMBL" id="TWI59187.1"/>
    </source>
</evidence>
<sequence length="113" mass="13087">MKLSFSDKVLLAFYDEYHQVKPNFISLNMKLKNELNHELYVQVLKKLDQEMLLDGVMLWYSAGGKKFARADLAKPTSFGINYVEEKLGINPNESKSFKRTMVNKIIADQKIQV</sequence>
<gene>
    <name evidence="1" type="ORF">IQ10_00900</name>
</gene>
<dbReference type="AlphaFoldDB" id="A0A562QR56"/>